<dbReference type="Gene3D" id="1.20.58.390">
    <property type="entry name" value="Neurotransmitter-gated ion-channel transmembrane domain"/>
    <property type="match status" value="2"/>
</dbReference>
<keyword evidence="2" id="KW-0812">Transmembrane</keyword>
<dbReference type="PRINTS" id="PR00253">
    <property type="entry name" value="GABAARECEPTR"/>
</dbReference>
<sequence length="436" mass="48974">MSDMRINDLYPGFCDGNYSTGTWSCVTAEFAVQREITHHLMQSYVPTTLIVVISWFSFWLDVEAVPARVSLAITTLLTLSTQANAARLALPEVSYMKAIDVWMGACMMFVFGVMIEFTIVNYAQRQGRKWHRTDADIVMASSLESVMEKTAAGKTQKELSASNISNKARDLIGRFKGSTREHHQQLVEAEPEPDFGNQVRLRSMSHYSNFSSDVDDGCNTPQHPDAPARQFGLKLSLLHPLWPFLDAKARSSVSSNPAEGLSPPSIENRPRSYSASTNVAENNIDSPRTAANELWKDKEAEKAERLANWAAFDDSTGQLCKRSPSVWSRLVPNGVAAHNGLTANNSKSTTYGSTAENKEPNKEKKGDKWTNTIKQLQKHKRPSLLPNIQLSRLITHDRKMAGRNRAKKIDQKSRWVFPATFIIFNIMYWGYYCVVT</sequence>
<evidence type="ECO:0000259" key="3">
    <source>
        <dbReference type="Pfam" id="PF02932"/>
    </source>
</evidence>
<proteinExistence type="predicted"/>
<dbReference type="InterPro" id="IPR006028">
    <property type="entry name" value="GABAA/Glycine_rcpt"/>
</dbReference>
<dbReference type="AlphaFoldDB" id="A0AA36C8S1"/>
<organism evidence="4 5">
    <name type="scientific">Mesorhabditis spiculigera</name>
    <dbReference type="NCBI Taxonomy" id="96644"/>
    <lineage>
        <taxon>Eukaryota</taxon>
        <taxon>Metazoa</taxon>
        <taxon>Ecdysozoa</taxon>
        <taxon>Nematoda</taxon>
        <taxon>Chromadorea</taxon>
        <taxon>Rhabditida</taxon>
        <taxon>Rhabditina</taxon>
        <taxon>Rhabditomorpha</taxon>
        <taxon>Rhabditoidea</taxon>
        <taxon>Rhabditidae</taxon>
        <taxon>Mesorhabditinae</taxon>
        <taxon>Mesorhabditis</taxon>
    </lineage>
</organism>
<dbReference type="GO" id="GO:0016020">
    <property type="term" value="C:membrane"/>
    <property type="evidence" value="ECO:0007669"/>
    <property type="project" value="InterPro"/>
</dbReference>
<dbReference type="Proteomes" id="UP001177023">
    <property type="component" value="Unassembled WGS sequence"/>
</dbReference>
<gene>
    <name evidence="4" type="ORF">MSPICULIGERA_LOCUS2527</name>
</gene>
<dbReference type="GO" id="GO:0004888">
    <property type="term" value="F:transmembrane signaling receptor activity"/>
    <property type="evidence" value="ECO:0007669"/>
    <property type="project" value="InterPro"/>
</dbReference>
<evidence type="ECO:0000256" key="2">
    <source>
        <dbReference type="SAM" id="Phobius"/>
    </source>
</evidence>
<keyword evidence="2" id="KW-0472">Membrane</keyword>
<keyword evidence="2" id="KW-1133">Transmembrane helix</keyword>
<feature type="transmembrane region" description="Helical" evidence="2">
    <location>
        <begin position="43"/>
        <end position="60"/>
    </location>
</feature>
<dbReference type="InterPro" id="IPR038050">
    <property type="entry name" value="Neuro_actylchol_rec"/>
</dbReference>
<dbReference type="InterPro" id="IPR036719">
    <property type="entry name" value="Neuro-gated_channel_TM_sf"/>
</dbReference>
<dbReference type="EMBL" id="CATQJA010000742">
    <property type="protein sequence ID" value="CAJ0563708.1"/>
    <property type="molecule type" value="Genomic_DNA"/>
</dbReference>
<dbReference type="InterPro" id="IPR006201">
    <property type="entry name" value="Neur_channel"/>
</dbReference>
<protein>
    <recommendedName>
        <fullName evidence="3">Neurotransmitter-gated ion-channel transmembrane domain-containing protein</fullName>
    </recommendedName>
</protein>
<feature type="domain" description="Neurotransmitter-gated ion-channel transmembrane" evidence="3">
    <location>
        <begin position="44"/>
        <end position="187"/>
    </location>
</feature>
<feature type="compositionally biased region" description="Basic and acidic residues" evidence="1">
    <location>
        <begin position="356"/>
        <end position="367"/>
    </location>
</feature>
<feature type="compositionally biased region" description="Polar residues" evidence="1">
    <location>
        <begin position="341"/>
        <end position="355"/>
    </location>
</feature>
<reference evidence="4" key="1">
    <citation type="submission" date="2023-06" db="EMBL/GenBank/DDBJ databases">
        <authorList>
            <person name="Delattre M."/>
        </authorList>
    </citation>
    <scope>NUCLEOTIDE SEQUENCE</scope>
    <source>
        <strain evidence="4">AF72</strain>
    </source>
</reference>
<evidence type="ECO:0000313" key="4">
    <source>
        <dbReference type="EMBL" id="CAJ0563708.1"/>
    </source>
</evidence>
<dbReference type="InterPro" id="IPR006029">
    <property type="entry name" value="Neurotrans-gated_channel_TM"/>
</dbReference>
<comment type="caution">
    <text evidence="4">The sequence shown here is derived from an EMBL/GenBank/DDBJ whole genome shotgun (WGS) entry which is preliminary data.</text>
</comment>
<evidence type="ECO:0000313" key="5">
    <source>
        <dbReference type="Proteomes" id="UP001177023"/>
    </source>
</evidence>
<dbReference type="GO" id="GO:0005230">
    <property type="term" value="F:extracellular ligand-gated monoatomic ion channel activity"/>
    <property type="evidence" value="ECO:0007669"/>
    <property type="project" value="UniProtKB-ARBA"/>
</dbReference>
<evidence type="ECO:0000256" key="1">
    <source>
        <dbReference type="SAM" id="MobiDB-lite"/>
    </source>
</evidence>
<name>A0AA36C8S1_9BILA</name>
<dbReference type="SUPFAM" id="SSF90112">
    <property type="entry name" value="Neurotransmitter-gated ion-channel transmembrane pore"/>
    <property type="match status" value="1"/>
</dbReference>
<feature type="non-terminal residue" evidence="4">
    <location>
        <position position="1"/>
    </location>
</feature>
<feature type="transmembrane region" description="Helical" evidence="2">
    <location>
        <begin position="415"/>
        <end position="432"/>
    </location>
</feature>
<dbReference type="Pfam" id="PF02932">
    <property type="entry name" value="Neur_chan_memb"/>
    <property type="match status" value="1"/>
</dbReference>
<feature type="region of interest" description="Disordered" evidence="1">
    <location>
        <begin position="253"/>
        <end position="272"/>
    </location>
</feature>
<feature type="transmembrane region" description="Helical" evidence="2">
    <location>
        <begin position="101"/>
        <end position="123"/>
    </location>
</feature>
<accession>A0AA36C8S1</accession>
<keyword evidence="5" id="KW-1185">Reference proteome</keyword>
<feature type="region of interest" description="Disordered" evidence="1">
    <location>
        <begin position="338"/>
        <end position="367"/>
    </location>
</feature>
<dbReference type="PANTHER" id="PTHR18945">
    <property type="entry name" value="NEUROTRANSMITTER GATED ION CHANNEL"/>
    <property type="match status" value="1"/>
</dbReference>
<dbReference type="CDD" id="cd19049">
    <property type="entry name" value="LGIC_TM_anion"/>
    <property type="match status" value="1"/>
</dbReference>